<accession>A0A3Q7JNS1</accession>
<dbReference type="InterPro" id="IPR001117">
    <property type="entry name" value="Cu-oxidase_2nd"/>
</dbReference>
<dbReference type="AlphaFoldDB" id="A0A3Q7JNS1"/>
<protein>
    <recommendedName>
        <fullName evidence="7">Plastocyanin-like domain-containing protein</fullName>
    </recommendedName>
</protein>
<sequence length="155" mass="17693">MYHYFKSIGKTTNVILTANQSPGRYYMAARAYATIRNGQFDNTTTTAILEYTNLYSGANSRPLLPQLPDHPIHLHGYHFWVVGQGFGNFDAETDTADFNLIDPPVRNTIDFSIGGWAVIRSVADNPGKEPDFITRNILVWQGLGCLFHRRKWNWR</sequence>
<dbReference type="PANTHER" id="PTHR11709:SF68">
    <property type="entry name" value="LACCASE-13"/>
    <property type="match status" value="1"/>
</dbReference>
<evidence type="ECO:0000259" key="3">
    <source>
        <dbReference type="Pfam" id="PF00394"/>
    </source>
</evidence>
<dbReference type="InterPro" id="IPR011706">
    <property type="entry name" value="Cu-oxidase_C"/>
</dbReference>
<dbReference type="InterPro" id="IPR045087">
    <property type="entry name" value="Cu-oxidase_fam"/>
</dbReference>
<dbReference type="Pfam" id="PF07731">
    <property type="entry name" value="Cu-oxidase_2"/>
    <property type="match status" value="1"/>
</dbReference>
<feature type="domain" description="Plastocyanin-like" evidence="3">
    <location>
        <begin position="8"/>
        <end position="53"/>
    </location>
</feature>
<dbReference type="Proteomes" id="UP000004994">
    <property type="component" value="Chromosome 11"/>
</dbReference>
<keyword evidence="6" id="KW-1185">Reference proteome</keyword>
<keyword evidence="2" id="KW-0325">Glycoprotein</keyword>
<evidence type="ECO:0000259" key="4">
    <source>
        <dbReference type="Pfam" id="PF07731"/>
    </source>
</evidence>
<dbReference type="Gene3D" id="2.60.40.420">
    <property type="entry name" value="Cupredoxins - blue copper proteins"/>
    <property type="match status" value="1"/>
</dbReference>
<reference evidence="5" key="1">
    <citation type="journal article" date="2012" name="Nature">
        <title>The tomato genome sequence provides insights into fleshy fruit evolution.</title>
        <authorList>
            <consortium name="Tomato Genome Consortium"/>
        </authorList>
    </citation>
    <scope>NUCLEOTIDE SEQUENCE [LARGE SCALE GENOMIC DNA]</scope>
    <source>
        <strain evidence="5">cv. Heinz 1706</strain>
    </source>
</reference>
<evidence type="ECO:0000256" key="2">
    <source>
        <dbReference type="ARBA" id="ARBA00023180"/>
    </source>
</evidence>
<dbReference type="GO" id="GO:0016491">
    <property type="term" value="F:oxidoreductase activity"/>
    <property type="evidence" value="ECO:0007669"/>
    <property type="project" value="InterPro"/>
</dbReference>
<proteinExistence type="inferred from homology"/>
<reference evidence="5" key="2">
    <citation type="submission" date="2019-01" db="UniProtKB">
        <authorList>
            <consortium name="EnsemblPlants"/>
        </authorList>
    </citation>
    <scope>IDENTIFICATION</scope>
    <source>
        <strain evidence="5">cv. Heinz 1706</strain>
    </source>
</reference>
<dbReference type="PANTHER" id="PTHR11709">
    <property type="entry name" value="MULTI-COPPER OXIDASE"/>
    <property type="match status" value="1"/>
</dbReference>
<evidence type="ECO:0008006" key="7">
    <source>
        <dbReference type="Google" id="ProtNLM"/>
    </source>
</evidence>
<evidence type="ECO:0000256" key="1">
    <source>
        <dbReference type="ARBA" id="ARBA00010609"/>
    </source>
</evidence>
<dbReference type="SUPFAM" id="SSF49503">
    <property type="entry name" value="Cupredoxins"/>
    <property type="match status" value="1"/>
</dbReference>
<evidence type="ECO:0000313" key="6">
    <source>
        <dbReference type="Proteomes" id="UP000004994"/>
    </source>
</evidence>
<dbReference type="GO" id="GO:0005507">
    <property type="term" value="F:copper ion binding"/>
    <property type="evidence" value="ECO:0007669"/>
    <property type="project" value="InterPro"/>
</dbReference>
<feature type="domain" description="Plastocyanin-like" evidence="4">
    <location>
        <begin position="66"/>
        <end position="127"/>
    </location>
</feature>
<comment type="similarity">
    <text evidence="1">Belongs to the multicopper oxidase family.</text>
</comment>
<dbReference type="Gramene" id="Solyc11g065970.2.1">
    <property type="protein sequence ID" value="Solyc11g065970.2.1"/>
    <property type="gene ID" value="Solyc11g065970.2"/>
</dbReference>
<organism evidence="5">
    <name type="scientific">Solanum lycopersicum</name>
    <name type="common">Tomato</name>
    <name type="synonym">Lycopersicon esculentum</name>
    <dbReference type="NCBI Taxonomy" id="4081"/>
    <lineage>
        <taxon>Eukaryota</taxon>
        <taxon>Viridiplantae</taxon>
        <taxon>Streptophyta</taxon>
        <taxon>Embryophyta</taxon>
        <taxon>Tracheophyta</taxon>
        <taxon>Spermatophyta</taxon>
        <taxon>Magnoliopsida</taxon>
        <taxon>eudicotyledons</taxon>
        <taxon>Gunneridae</taxon>
        <taxon>Pentapetalae</taxon>
        <taxon>asterids</taxon>
        <taxon>lamiids</taxon>
        <taxon>Solanales</taxon>
        <taxon>Solanaceae</taxon>
        <taxon>Solanoideae</taxon>
        <taxon>Solaneae</taxon>
        <taxon>Solanum</taxon>
        <taxon>Solanum subgen. Lycopersicon</taxon>
    </lineage>
</organism>
<dbReference type="EnsemblPlants" id="Solyc11g065970.2.1">
    <property type="protein sequence ID" value="Solyc11g065970.2.1"/>
    <property type="gene ID" value="Solyc11g065970.2"/>
</dbReference>
<dbReference type="InterPro" id="IPR008972">
    <property type="entry name" value="Cupredoxin"/>
</dbReference>
<evidence type="ECO:0000313" key="5">
    <source>
        <dbReference type="EnsemblPlants" id="Solyc11g065970.2.1"/>
    </source>
</evidence>
<dbReference type="InParanoid" id="A0A3Q7JNS1"/>
<name>A0A3Q7JNS1_SOLLC</name>
<dbReference type="Pfam" id="PF00394">
    <property type="entry name" value="Cu-oxidase"/>
    <property type="match status" value="1"/>
</dbReference>